<organism evidence="1 2">
    <name type="scientific">Clunio marinus</name>
    <dbReference type="NCBI Taxonomy" id="568069"/>
    <lineage>
        <taxon>Eukaryota</taxon>
        <taxon>Metazoa</taxon>
        <taxon>Ecdysozoa</taxon>
        <taxon>Arthropoda</taxon>
        <taxon>Hexapoda</taxon>
        <taxon>Insecta</taxon>
        <taxon>Pterygota</taxon>
        <taxon>Neoptera</taxon>
        <taxon>Endopterygota</taxon>
        <taxon>Diptera</taxon>
        <taxon>Nematocera</taxon>
        <taxon>Chironomoidea</taxon>
        <taxon>Chironomidae</taxon>
        <taxon>Clunio</taxon>
    </lineage>
</organism>
<evidence type="ECO:0000313" key="2">
    <source>
        <dbReference type="Proteomes" id="UP000183832"/>
    </source>
</evidence>
<accession>A0A1J1HGX1</accession>
<keyword evidence="2" id="KW-1185">Reference proteome</keyword>
<name>A0A1J1HGX1_9DIPT</name>
<proteinExistence type="predicted"/>
<dbReference type="EMBL" id="CVRI01000004">
    <property type="protein sequence ID" value="CRK87264.1"/>
    <property type="molecule type" value="Genomic_DNA"/>
</dbReference>
<evidence type="ECO:0000313" key="1">
    <source>
        <dbReference type="EMBL" id="CRK87264.1"/>
    </source>
</evidence>
<protein>
    <submittedName>
        <fullName evidence="1">CLUMA_CG001066, isoform A</fullName>
    </submittedName>
</protein>
<reference evidence="1 2" key="1">
    <citation type="submission" date="2015-04" db="EMBL/GenBank/DDBJ databases">
        <authorList>
            <person name="Syromyatnikov M.Y."/>
            <person name="Popov V.N."/>
        </authorList>
    </citation>
    <scope>NUCLEOTIDE SEQUENCE [LARGE SCALE GENOMIC DNA]</scope>
</reference>
<sequence length="90" mass="10390">MKPNGKIFVSKKLHMNSYKDESLISFIDPIDSAPLTRTIDSTSLTRPIDPIPLSMELFGLFQMFQRIKLLTYQEGCGKDYLELNMMLIIF</sequence>
<dbReference type="Proteomes" id="UP000183832">
    <property type="component" value="Unassembled WGS sequence"/>
</dbReference>
<dbReference type="AlphaFoldDB" id="A0A1J1HGX1"/>
<gene>
    <name evidence="1" type="ORF">CLUMA_CG001066</name>
</gene>